<dbReference type="Pfam" id="PF00657">
    <property type="entry name" value="Lipase_GDSL"/>
    <property type="match status" value="1"/>
</dbReference>
<dbReference type="PANTHER" id="PTHR45642:SF52">
    <property type="entry name" value="GDSL-LIKE LIPASE_ACYLHYDROLASE"/>
    <property type="match status" value="1"/>
</dbReference>
<comment type="similarity">
    <text evidence="1">Belongs to the 'GDSL' lipolytic enzyme family.</text>
</comment>
<dbReference type="GO" id="GO:0005576">
    <property type="term" value="C:extracellular region"/>
    <property type="evidence" value="ECO:0007669"/>
    <property type="project" value="TreeGrafter"/>
</dbReference>
<name>A0AAV1W2W5_LUPLU</name>
<dbReference type="CDD" id="cd01837">
    <property type="entry name" value="SGNH_plant_lipase_like"/>
    <property type="match status" value="1"/>
</dbReference>
<gene>
    <name evidence="2" type="ORF">LLUT_LOCUS4562</name>
</gene>
<evidence type="ECO:0000256" key="1">
    <source>
        <dbReference type="ARBA" id="ARBA00008668"/>
    </source>
</evidence>
<dbReference type="Proteomes" id="UP001497480">
    <property type="component" value="Unassembled WGS sequence"/>
</dbReference>
<dbReference type="GO" id="GO:0016788">
    <property type="term" value="F:hydrolase activity, acting on ester bonds"/>
    <property type="evidence" value="ECO:0007669"/>
    <property type="project" value="InterPro"/>
</dbReference>
<dbReference type="PANTHER" id="PTHR45642">
    <property type="entry name" value="GDSL ESTERASE/LIPASE EXL3"/>
    <property type="match status" value="1"/>
</dbReference>
<organism evidence="2 3">
    <name type="scientific">Lupinus luteus</name>
    <name type="common">European yellow lupine</name>
    <dbReference type="NCBI Taxonomy" id="3873"/>
    <lineage>
        <taxon>Eukaryota</taxon>
        <taxon>Viridiplantae</taxon>
        <taxon>Streptophyta</taxon>
        <taxon>Embryophyta</taxon>
        <taxon>Tracheophyta</taxon>
        <taxon>Spermatophyta</taxon>
        <taxon>Magnoliopsida</taxon>
        <taxon>eudicotyledons</taxon>
        <taxon>Gunneridae</taxon>
        <taxon>Pentapetalae</taxon>
        <taxon>rosids</taxon>
        <taxon>fabids</taxon>
        <taxon>Fabales</taxon>
        <taxon>Fabaceae</taxon>
        <taxon>Papilionoideae</taxon>
        <taxon>50 kb inversion clade</taxon>
        <taxon>genistoids sensu lato</taxon>
        <taxon>core genistoids</taxon>
        <taxon>Genisteae</taxon>
        <taxon>Lupinus</taxon>
    </lineage>
</organism>
<keyword evidence="3" id="KW-1185">Reference proteome</keyword>
<dbReference type="InterPro" id="IPR035669">
    <property type="entry name" value="SGNH_plant_lipase-like"/>
</dbReference>
<accession>A0AAV1W2W5</accession>
<proteinExistence type="inferred from homology"/>
<dbReference type="SUPFAM" id="SSF52266">
    <property type="entry name" value="SGNH hydrolase"/>
    <property type="match status" value="1"/>
</dbReference>
<reference evidence="2 3" key="1">
    <citation type="submission" date="2024-03" db="EMBL/GenBank/DDBJ databases">
        <authorList>
            <person name="Martinez-Hernandez J."/>
        </authorList>
    </citation>
    <scope>NUCLEOTIDE SEQUENCE [LARGE SCALE GENOMIC DNA]</scope>
</reference>
<evidence type="ECO:0000313" key="2">
    <source>
        <dbReference type="EMBL" id="CAL0303502.1"/>
    </source>
</evidence>
<dbReference type="AlphaFoldDB" id="A0AAV1W2W5"/>
<dbReference type="Gene3D" id="3.40.50.1110">
    <property type="entry name" value="SGNH hydrolase"/>
    <property type="match status" value="1"/>
</dbReference>
<dbReference type="InterPro" id="IPR001087">
    <property type="entry name" value="GDSL"/>
</dbReference>
<sequence>MIVKRELSKRATALGIKDSVPAYNSPSLGAQDLATGVCFASGGSGADVLTSSFLRVISLADQLQSFKEYIAKLTATVGQEKASSIISNALFITSLGNNDIAITYSEGRRPELFPTYAGQLVATALGIKDSVPAYNSPSLGAQDLATGVCFASGGSGADVLTSSFLRVISLADQLQSFKEYIAKLTATVGQEKASSIISNALFITSLGNNDIAITYSEGRRPELFPTYAGQLVGWTSSFLQEIYALGARHVWVFSTLPLGCLPGGRATSGMLTCNELVNGLATQFNGLLQHGVSSIKATTHDYDVQFVDVYTPLRAIINNPAPLGFTNVMNGCCGGAAVATGQLCTPFTGQCLNPSTFVFWDFAHPTQRSYEIIVATILQQHK</sequence>
<comment type="caution">
    <text evidence="2">The sequence shown here is derived from an EMBL/GenBank/DDBJ whole genome shotgun (WGS) entry which is preliminary data.</text>
</comment>
<protein>
    <recommendedName>
        <fullName evidence="4">GDSL esterase/lipase</fullName>
    </recommendedName>
</protein>
<dbReference type="InterPro" id="IPR036514">
    <property type="entry name" value="SGNH_hydro_sf"/>
</dbReference>
<dbReference type="InterPro" id="IPR050592">
    <property type="entry name" value="GDSL_lipolytic_enzyme"/>
</dbReference>
<dbReference type="EMBL" id="CAXHTB010000003">
    <property type="protein sequence ID" value="CAL0303502.1"/>
    <property type="molecule type" value="Genomic_DNA"/>
</dbReference>
<evidence type="ECO:0000313" key="3">
    <source>
        <dbReference type="Proteomes" id="UP001497480"/>
    </source>
</evidence>
<evidence type="ECO:0008006" key="4">
    <source>
        <dbReference type="Google" id="ProtNLM"/>
    </source>
</evidence>